<dbReference type="PRINTS" id="PR00412">
    <property type="entry name" value="EPOXHYDRLASE"/>
</dbReference>
<evidence type="ECO:0000313" key="4">
    <source>
        <dbReference type="Proteomes" id="UP000695264"/>
    </source>
</evidence>
<proteinExistence type="predicted"/>
<organism evidence="3 4">
    <name type="scientific">Streptomyces zingiberis</name>
    <dbReference type="NCBI Taxonomy" id="2053010"/>
    <lineage>
        <taxon>Bacteria</taxon>
        <taxon>Bacillati</taxon>
        <taxon>Actinomycetota</taxon>
        <taxon>Actinomycetes</taxon>
        <taxon>Kitasatosporales</taxon>
        <taxon>Streptomycetaceae</taxon>
        <taxon>Streptomyces</taxon>
    </lineage>
</organism>
<dbReference type="Gene3D" id="3.40.50.1820">
    <property type="entry name" value="alpha/beta hydrolase"/>
    <property type="match status" value="1"/>
</dbReference>
<sequence length="276" mass="29947">MRIDIDGTSLEVLDTRGDGPAVLLLHGFPDTHALWRRQIPFLTVAGHRVIAPDLRGFGGSGRPRTVPEYGLAHHVRDQLGILDRLGVERAHVVGHDWGATVAWRLATAHPERVASLTALSAGHPAAFAAGGSAQREKSWYMLLFQFPAVAERWLAEDDFRNLREWSGHPDADEVAARLREPEALRAALALYRAAVPPDVFVSPPYGVTPVPATVPVLGVWSSGDTLLTERAMTASATHVAGPWQYRRIEGCGHWIPLDAADRLGLLLLGFLGTPVG</sequence>
<keyword evidence="1 3" id="KW-0378">Hydrolase</keyword>
<keyword evidence="4" id="KW-1185">Reference proteome</keyword>
<dbReference type="GO" id="GO:0016787">
    <property type="term" value="F:hydrolase activity"/>
    <property type="evidence" value="ECO:0007669"/>
    <property type="project" value="UniProtKB-KW"/>
</dbReference>
<dbReference type="RefSeq" id="WP_168100801.1">
    <property type="nucleotide sequence ID" value="NZ_JAATEN010000004.1"/>
</dbReference>
<evidence type="ECO:0000256" key="1">
    <source>
        <dbReference type="ARBA" id="ARBA00022801"/>
    </source>
</evidence>
<dbReference type="PANTHER" id="PTHR43329">
    <property type="entry name" value="EPOXIDE HYDROLASE"/>
    <property type="match status" value="1"/>
</dbReference>
<evidence type="ECO:0000313" key="3">
    <source>
        <dbReference type="EMBL" id="NJQ00175.1"/>
    </source>
</evidence>
<name>A0ABX1BWB4_9ACTN</name>
<comment type="caution">
    <text evidence="3">The sequence shown here is derived from an EMBL/GenBank/DDBJ whole genome shotgun (WGS) entry which is preliminary data.</text>
</comment>
<dbReference type="SUPFAM" id="SSF53474">
    <property type="entry name" value="alpha/beta-Hydrolases"/>
    <property type="match status" value="1"/>
</dbReference>
<dbReference type="InterPro" id="IPR000639">
    <property type="entry name" value="Epox_hydrolase-like"/>
</dbReference>
<dbReference type="InterPro" id="IPR000073">
    <property type="entry name" value="AB_hydrolase_1"/>
</dbReference>
<accession>A0ABX1BWB4</accession>
<evidence type="ECO:0000259" key="2">
    <source>
        <dbReference type="Pfam" id="PF00561"/>
    </source>
</evidence>
<protein>
    <submittedName>
        <fullName evidence="3">Alpha/beta hydrolase</fullName>
    </submittedName>
</protein>
<reference evidence="3 4" key="1">
    <citation type="submission" date="2020-03" db="EMBL/GenBank/DDBJ databases">
        <title>WGS of actinomycetes isolated from Thailand.</title>
        <authorList>
            <person name="Thawai C."/>
        </authorList>
    </citation>
    <scope>NUCLEOTIDE SEQUENCE [LARGE SCALE GENOMIC DNA]</scope>
    <source>
        <strain evidence="3 4">PLAI 1-29</strain>
    </source>
</reference>
<dbReference type="EMBL" id="JAATEN010000004">
    <property type="protein sequence ID" value="NJQ00175.1"/>
    <property type="molecule type" value="Genomic_DNA"/>
</dbReference>
<dbReference type="Pfam" id="PF00561">
    <property type="entry name" value="Abhydrolase_1"/>
    <property type="match status" value="1"/>
</dbReference>
<gene>
    <name evidence="3" type="ORF">HCK00_06400</name>
</gene>
<dbReference type="Proteomes" id="UP000695264">
    <property type="component" value="Unassembled WGS sequence"/>
</dbReference>
<dbReference type="InterPro" id="IPR029058">
    <property type="entry name" value="AB_hydrolase_fold"/>
</dbReference>
<feature type="domain" description="AB hydrolase-1" evidence="2">
    <location>
        <begin position="20"/>
        <end position="259"/>
    </location>
</feature>
<dbReference type="PRINTS" id="PR00111">
    <property type="entry name" value="ABHYDROLASE"/>
</dbReference>